<evidence type="ECO:0000256" key="1">
    <source>
        <dbReference type="SAM" id="MobiDB-lite"/>
    </source>
</evidence>
<gene>
    <name evidence="2" type="ORF">HWQ62_00034</name>
</gene>
<evidence type="ECO:0000313" key="3">
    <source>
        <dbReference type="Proteomes" id="UP001162120"/>
    </source>
</evidence>
<protein>
    <submittedName>
        <fullName evidence="2">Uncharacterized protein</fullName>
    </submittedName>
</protein>
<dbReference type="EMBL" id="MT663534">
    <property type="protein sequence ID" value="QOI90171.1"/>
    <property type="molecule type" value="Genomic_DNA"/>
</dbReference>
<accession>A0A7M4CER3</accession>
<dbReference type="Proteomes" id="UP001162120">
    <property type="component" value="Segment"/>
</dbReference>
<organism evidence="2 3">
    <name type="scientific">Pyramimonas orientalis virus 01B</name>
    <dbReference type="NCBI Taxonomy" id="3134525"/>
    <lineage>
        <taxon>Viruses</taxon>
        <taxon>Varidnaviria</taxon>
        <taxon>Bamfordvirae</taxon>
        <taxon>Nucleocytoviricota</taxon>
        <taxon>Megaviricetes</taxon>
        <taxon>Imitervirales</taxon>
        <taxon>Allomimiviridae</taxon>
        <taxon>Heliosvirus</taxon>
        <taxon>Heliosvirus raunefjordenense</taxon>
    </lineage>
</organism>
<keyword evidence="3" id="KW-1185">Reference proteome</keyword>
<reference evidence="2" key="1">
    <citation type="submission" date="2020-06" db="EMBL/GenBank/DDBJ databases">
        <title>Lateral gene transfer of anion-conducting channel rhodopsins between green algae and giant viruses.</title>
        <authorList>
            <person name="Rozenberg A."/>
            <person name="Oppermann J."/>
            <person name="Wietek J."/>
            <person name="Fernandez Lahore R.G."/>
            <person name="Sandaa R.-A."/>
            <person name="Bratbak G."/>
            <person name="Hegemann P."/>
            <person name="Beja O."/>
        </authorList>
    </citation>
    <scope>NUCLEOTIDE SEQUENCE</scope>
    <source>
        <strain evidence="2">01B</strain>
    </source>
</reference>
<evidence type="ECO:0000313" key="2">
    <source>
        <dbReference type="EMBL" id="QOI90171.1"/>
    </source>
</evidence>
<sequence length="112" mass="12415">MLDFAGFDKSKSGIPKPALNGGLYTGEKFSGPWGNQYVQPDVVFLNNKNLVSAKPPQKALTQYGNIVRPGNSVPQFQNVHQYSKEHNIVCTGKVPKTGYKSFDPLEQVQLLY</sequence>
<feature type="compositionally biased region" description="Basic and acidic residues" evidence="1">
    <location>
        <begin position="1"/>
        <end position="11"/>
    </location>
</feature>
<feature type="region of interest" description="Disordered" evidence="1">
    <location>
        <begin position="1"/>
        <end position="20"/>
    </location>
</feature>
<proteinExistence type="predicted"/>
<name>A0A7M4CER3_9VIRU</name>